<protein>
    <submittedName>
        <fullName evidence="3">Beta-lactamase class c and other penicillin binding proteins</fullName>
    </submittedName>
</protein>
<evidence type="ECO:0000313" key="3">
    <source>
        <dbReference type="EMBL" id="ADI17108.1"/>
    </source>
</evidence>
<sequence length="457" mass="52529">MKKNYFSNSLKLIFILFLLLSCSDSYEQNEEDITPTPAPQTNTLYTSMQWETSSPAEEGMDPDLLETAFINGFSDGSFTQAALVIRNEKIVLEQYRGIAEGEKQILSDYGVIDEIKQKYDYRDQYDLASSWSTAKSFISILVGIAIDRGYIQSIEESASNYIYEWENDERSEIKIKDLLNMRSGLVPICRNDEDGVTTPIICTSFPSSGGDLIPFPNLNEICIDRQIAEVGVIQPWYTSEFTWEEGYFLYINCDTQVIGEIIERASGSDLETFAEINLFSKIGFDNYWWRDKSDNYTAYCCLDATPRDFAKLGQLVLNMGMWGDEQIVSSEYIEKIISIYSEYIPTERDVTYSYGMKFWTFSYPRTQPDGGVFPTYPIYSAIGFDGQYIIIDFVENMVIVRNSLYYPWLSTGERVMDVNGDLFNEVNVPMTLPNTQGIEIYFDRNNFMYQINQAIIQ</sequence>
<proteinExistence type="predicted"/>
<dbReference type="Gene3D" id="3.40.710.10">
    <property type="entry name" value="DD-peptidase/beta-lactamase superfamily"/>
    <property type="match status" value="1"/>
</dbReference>
<dbReference type="AlphaFoldDB" id="E0XRR7"/>
<name>E0XRR7_9GAMM</name>
<dbReference type="PANTHER" id="PTHR43283:SF7">
    <property type="entry name" value="BETA-LACTAMASE-RELATED DOMAIN-CONTAINING PROTEIN"/>
    <property type="match status" value="1"/>
</dbReference>
<evidence type="ECO:0000256" key="1">
    <source>
        <dbReference type="SAM" id="SignalP"/>
    </source>
</evidence>
<feature type="chain" id="PRO_5003143129" evidence="1">
    <location>
        <begin position="28"/>
        <end position="457"/>
    </location>
</feature>
<dbReference type="InterPro" id="IPR050789">
    <property type="entry name" value="Diverse_Enzym_Activities"/>
</dbReference>
<dbReference type="InterPro" id="IPR001466">
    <property type="entry name" value="Beta-lactam-related"/>
</dbReference>
<organism evidence="3">
    <name type="scientific">uncultured gamma proteobacterium HF0070_03O15</name>
    <dbReference type="NCBI Taxonomy" id="710982"/>
    <lineage>
        <taxon>Bacteria</taxon>
        <taxon>Pseudomonadati</taxon>
        <taxon>Pseudomonadota</taxon>
        <taxon>Gammaproteobacteria</taxon>
        <taxon>environmental samples</taxon>
    </lineage>
</organism>
<dbReference type="PROSITE" id="PS51257">
    <property type="entry name" value="PROKAR_LIPOPROTEIN"/>
    <property type="match status" value="1"/>
</dbReference>
<accession>E0XRR7</accession>
<dbReference type="EMBL" id="GU474854">
    <property type="protein sequence ID" value="ADI17108.1"/>
    <property type="molecule type" value="Genomic_DNA"/>
</dbReference>
<feature type="domain" description="Beta-lactamase-related" evidence="2">
    <location>
        <begin position="81"/>
        <end position="399"/>
    </location>
</feature>
<evidence type="ECO:0000259" key="2">
    <source>
        <dbReference type="Pfam" id="PF00144"/>
    </source>
</evidence>
<dbReference type="InterPro" id="IPR012338">
    <property type="entry name" value="Beta-lactam/transpept-like"/>
</dbReference>
<keyword evidence="1" id="KW-0732">Signal</keyword>
<dbReference type="SUPFAM" id="SSF56601">
    <property type="entry name" value="beta-lactamase/transpeptidase-like"/>
    <property type="match status" value="1"/>
</dbReference>
<dbReference type="PANTHER" id="PTHR43283">
    <property type="entry name" value="BETA-LACTAMASE-RELATED"/>
    <property type="match status" value="1"/>
</dbReference>
<feature type="signal peptide" evidence="1">
    <location>
        <begin position="1"/>
        <end position="27"/>
    </location>
</feature>
<dbReference type="Pfam" id="PF00144">
    <property type="entry name" value="Beta-lactamase"/>
    <property type="match status" value="1"/>
</dbReference>
<reference evidence="3" key="1">
    <citation type="journal article" date="2011" name="Environ. Microbiol.">
        <title>Time-series analyses of Monterey Bay coastal microbial picoplankton using a 'genome proxy' microarray.</title>
        <authorList>
            <person name="Rich V.I."/>
            <person name="Pham V.D."/>
            <person name="Eppley J."/>
            <person name="Shi Y."/>
            <person name="DeLong E.F."/>
        </authorList>
    </citation>
    <scope>NUCLEOTIDE SEQUENCE</scope>
</reference>